<evidence type="ECO:0000313" key="4">
    <source>
        <dbReference type="EMBL" id="KAF9509390.1"/>
    </source>
</evidence>
<dbReference type="SUPFAM" id="SSF48350">
    <property type="entry name" value="GTPase activation domain, GAP"/>
    <property type="match status" value="1"/>
</dbReference>
<dbReference type="EMBL" id="MU129036">
    <property type="protein sequence ID" value="KAF9509390.1"/>
    <property type="molecule type" value="Genomic_DNA"/>
</dbReference>
<dbReference type="PROSITE" id="PS50018">
    <property type="entry name" value="RAS_GTPASE_ACTIV_2"/>
    <property type="match status" value="1"/>
</dbReference>
<dbReference type="InterPro" id="IPR008936">
    <property type="entry name" value="Rho_GTPase_activation_prot"/>
</dbReference>
<keyword evidence="1" id="KW-0343">GTPase activation</keyword>
<evidence type="ECO:0000313" key="5">
    <source>
        <dbReference type="Proteomes" id="UP000886523"/>
    </source>
</evidence>
<dbReference type="PANTHER" id="PTHR10194">
    <property type="entry name" value="RAS GTPASE-ACTIVATING PROTEINS"/>
    <property type="match status" value="1"/>
</dbReference>
<dbReference type="Pfam" id="PF00616">
    <property type="entry name" value="RasGAP"/>
    <property type="match status" value="1"/>
</dbReference>
<comment type="caution">
    <text evidence="4">The sequence shown here is derived from an EMBL/GenBank/DDBJ whole genome shotgun (WGS) entry which is preliminary data.</text>
</comment>
<feature type="compositionally biased region" description="Polar residues" evidence="2">
    <location>
        <begin position="809"/>
        <end position="822"/>
    </location>
</feature>
<feature type="region of interest" description="Disordered" evidence="2">
    <location>
        <begin position="32"/>
        <end position="63"/>
    </location>
</feature>
<gene>
    <name evidence="4" type="ORF">BS47DRAFT_1396907</name>
</gene>
<dbReference type="SMART" id="SM00323">
    <property type="entry name" value="RasGAP"/>
    <property type="match status" value="1"/>
</dbReference>
<organism evidence="4 5">
    <name type="scientific">Hydnum rufescens UP504</name>
    <dbReference type="NCBI Taxonomy" id="1448309"/>
    <lineage>
        <taxon>Eukaryota</taxon>
        <taxon>Fungi</taxon>
        <taxon>Dikarya</taxon>
        <taxon>Basidiomycota</taxon>
        <taxon>Agaricomycotina</taxon>
        <taxon>Agaricomycetes</taxon>
        <taxon>Cantharellales</taxon>
        <taxon>Hydnaceae</taxon>
        <taxon>Hydnum</taxon>
    </lineage>
</organism>
<dbReference type="CDD" id="cd00030">
    <property type="entry name" value="C2"/>
    <property type="match status" value="1"/>
</dbReference>
<dbReference type="Proteomes" id="UP000886523">
    <property type="component" value="Unassembled WGS sequence"/>
</dbReference>
<dbReference type="InterPro" id="IPR001936">
    <property type="entry name" value="RasGAP_dom"/>
</dbReference>
<evidence type="ECO:0000259" key="3">
    <source>
        <dbReference type="PROSITE" id="PS50018"/>
    </source>
</evidence>
<feature type="compositionally biased region" description="Basic and acidic residues" evidence="2">
    <location>
        <begin position="798"/>
        <end position="807"/>
    </location>
</feature>
<keyword evidence="5" id="KW-1185">Reference proteome</keyword>
<feature type="compositionally biased region" description="Polar residues" evidence="2">
    <location>
        <begin position="851"/>
        <end position="880"/>
    </location>
</feature>
<proteinExistence type="predicted"/>
<feature type="region of interest" description="Disordered" evidence="2">
    <location>
        <begin position="795"/>
        <end position="892"/>
    </location>
</feature>
<dbReference type="OrthoDB" id="775356at2759"/>
<feature type="compositionally biased region" description="Basic residues" evidence="2">
    <location>
        <begin position="32"/>
        <end position="42"/>
    </location>
</feature>
<feature type="domain" description="Ras-GAP" evidence="3">
    <location>
        <begin position="452"/>
        <end position="653"/>
    </location>
</feature>
<dbReference type="InterPro" id="IPR039360">
    <property type="entry name" value="Ras_GTPase"/>
</dbReference>
<dbReference type="PANTHER" id="PTHR10194:SF60">
    <property type="entry name" value="RAS GTPASE-ACTIVATING PROTEIN RASKOL"/>
    <property type="match status" value="1"/>
</dbReference>
<feature type="compositionally biased region" description="Low complexity" evidence="2">
    <location>
        <begin position="343"/>
        <end position="353"/>
    </location>
</feature>
<dbReference type="GO" id="GO:0005096">
    <property type="term" value="F:GTPase activator activity"/>
    <property type="evidence" value="ECO:0007669"/>
    <property type="project" value="UniProtKB-KW"/>
</dbReference>
<name>A0A9P6AP24_9AGAM</name>
<protein>
    <recommendedName>
        <fullName evidence="3">Ras-GAP domain-containing protein</fullName>
    </recommendedName>
</protein>
<dbReference type="AlphaFoldDB" id="A0A9P6AP24"/>
<feature type="compositionally biased region" description="Basic and acidic residues" evidence="2">
    <location>
        <begin position="43"/>
        <end position="60"/>
    </location>
</feature>
<feature type="region of interest" description="Disordered" evidence="2">
    <location>
        <begin position="333"/>
        <end position="353"/>
    </location>
</feature>
<evidence type="ECO:0000256" key="1">
    <source>
        <dbReference type="ARBA" id="ARBA00022468"/>
    </source>
</evidence>
<evidence type="ECO:0000256" key="2">
    <source>
        <dbReference type="SAM" id="MobiDB-lite"/>
    </source>
</evidence>
<accession>A0A9P6AP24</accession>
<sequence>MDISPYPSQHIPSSRDFSLDGAFLWVNPATSHKKYSAKRHKSLRDPGDDRKPALKEERASWRNLRSSPSIEPWKPVSLRLSEHTGDQRQESSAVLHLDDEDNSYPPVLIHLLYCTDIRLVHRSLLHTPDCLGIYNHACRYPSPGDTNRSEPIYIHFPSTESLDTWLVLLRTFTSPEVYGAHFATPMQGGLYRMWRGVELRLLGGRNVGINPFGSGSKSRKEVPHDLKTYGATGYGGGAISLHDIPSLEENGESLDQERFCEIVIGGEVCGRSCIIRGGGSPSWNEDFMFSDLPPFTMNTAVGSDDSTLRIIVKRKSTRSTHFDRLVHKDLRSKKASFPPPLNPGLSSSASSSQMLSTSPAAETAIPGAAIIGSVEIYLANFRRGDPIEGFFPIISPISPTTGAGGIHLGDLRLNILVQEEVVLPLERYSPVSDLLAQKNILRLIADLQNRVDNDMIATHLVRLAAFRGTLIKDICEILDEEIEGCTEPNTLFRDNNLTFVLKQAGKDFAMLYYGQTFLNMSVGKVIRDMCDRSISFDIYKSDKHSVKGIAQNVSTFVSWLQEMWDSIYNCRNECPRELRTIFNHIRTRVEVKFHGRGAEKLRWQAVTAFCFLRFLTPAIMDPVEYRITSVRTPPPDVKRSQTEIVKVLQKMANMEIPERADYMEPVSVFERKNQSAMMDYIVMISSPRPVDWITNLPPGKRDPIRDAALDRISHLNVLHQEGIPTFPRMFDLAKTLAAVTSAVIRSARWPRPPPFSSQLAPPGNLGRIENFAMLCLSVEGEALKAVAQLDPHGAELPASREDSRPHTPSDLTHNQSNVSLSSPPSPRMVFSQDIHESGSSTSGGKKRSRQTRPSSAPSTTCGESNDSLTLPTSEGQSVASQPDHRSSSLPITRSPSVMYRAVAESAPSARPVEIQPVISTASSYSQNSMPDVGKKARALLGALRMKRNKNEQ</sequence>
<dbReference type="Gene3D" id="1.10.506.10">
    <property type="entry name" value="GTPase Activation - p120gap, domain 1"/>
    <property type="match status" value="2"/>
</dbReference>
<reference evidence="4" key="1">
    <citation type="journal article" date="2020" name="Nat. Commun.">
        <title>Large-scale genome sequencing of mycorrhizal fungi provides insights into the early evolution of symbiotic traits.</title>
        <authorList>
            <person name="Miyauchi S."/>
            <person name="Kiss E."/>
            <person name="Kuo A."/>
            <person name="Drula E."/>
            <person name="Kohler A."/>
            <person name="Sanchez-Garcia M."/>
            <person name="Morin E."/>
            <person name="Andreopoulos B."/>
            <person name="Barry K.W."/>
            <person name="Bonito G."/>
            <person name="Buee M."/>
            <person name="Carver A."/>
            <person name="Chen C."/>
            <person name="Cichocki N."/>
            <person name="Clum A."/>
            <person name="Culley D."/>
            <person name="Crous P.W."/>
            <person name="Fauchery L."/>
            <person name="Girlanda M."/>
            <person name="Hayes R.D."/>
            <person name="Keri Z."/>
            <person name="LaButti K."/>
            <person name="Lipzen A."/>
            <person name="Lombard V."/>
            <person name="Magnuson J."/>
            <person name="Maillard F."/>
            <person name="Murat C."/>
            <person name="Nolan M."/>
            <person name="Ohm R.A."/>
            <person name="Pangilinan J."/>
            <person name="Pereira M.F."/>
            <person name="Perotto S."/>
            <person name="Peter M."/>
            <person name="Pfister S."/>
            <person name="Riley R."/>
            <person name="Sitrit Y."/>
            <person name="Stielow J.B."/>
            <person name="Szollosi G."/>
            <person name="Zifcakova L."/>
            <person name="Stursova M."/>
            <person name="Spatafora J.W."/>
            <person name="Tedersoo L."/>
            <person name="Vaario L.M."/>
            <person name="Yamada A."/>
            <person name="Yan M."/>
            <person name="Wang P."/>
            <person name="Xu J."/>
            <person name="Bruns T."/>
            <person name="Baldrian P."/>
            <person name="Vilgalys R."/>
            <person name="Dunand C."/>
            <person name="Henrissat B."/>
            <person name="Grigoriev I.V."/>
            <person name="Hibbett D."/>
            <person name="Nagy L.G."/>
            <person name="Martin F.M."/>
        </authorList>
    </citation>
    <scope>NUCLEOTIDE SEQUENCE</scope>
    <source>
        <strain evidence="4">UP504</strain>
    </source>
</reference>